<accession>A0A501WQZ2</accession>
<keyword evidence="2" id="KW-1185">Reference proteome</keyword>
<dbReference type="AlphaFoldDB" id="A0A501WQZ2"/>
<dbReference type="EMBL" id="VFRP01000004">
    <property type="protein sequence ID" value="TPE52193.1"/>
    <property type="molecule type" value="Genomic_DNA"/>
</dbReference>
<dbReference type="GO" id="GO:0016740">
    <property type="term" value="F:transferase activity"/>
    <property type="evidence" value="ECO:0007669"/>
    <property type="project" value="UniProtKB-KW"/>
</dbReference>
<reference evidence="1 2" key="1">
    <citation type="submission" date="2019-06" db="EMBL/GenBank/DDBJ databases">
        <title>A novel bacterium of genus Amaricoccus, isolated from marine sediment.</title>
        <authorList>
            <person name="Huang H."/>
            <person name="Mo K."/>
            <person name="Hu Y."/>
        </authorList>
    </citation>
    <scope>NUCLEOTIDE SEQUENCE [LARGE SCALE GENOMIC DNA]</scope>
    <source>
        <strain evidence="1 2">HB172011</strain>
    </source>
</reference>
<dbReference type="RefSeq" id="WP_140453435.1">
    <property type="nucleotide sequence ID" value="NZ_VFRP01000004.1"/>
</dbReference>
<dbReference type="SUPFAM" id="SSF53448">
    <property type="entry name" value="Nucleotide-diphospho-sugar transferases"/>
    <property type="match status" value="1"/>
</dbReference>
<evidence type="ECO:0000313" key="2">
    <source>
        <dbReference type="Proteomes" id="UP000319255"/>
    </source>
</evidence>
<protein>
    <submittedName>
        <fullName evidence="1">Glycosyl transferase</fullName>
    </submittedName>
</protein>
<dbReference type="Proteomes" id="UP000319255">
    <property type="component" value="Unassembled WGS sequence"/>
</dbReference>
<dbReference type="OrthoDB" id="564871at2"/>
<comment type="caution">
    <text evidence="1">The sequence shown here is derived from an EMBL/GenBank/DDBJ whole genome shotgun (WGS) entry which is preliminary data.</text>
</comment>
<organism evidence="1 2">
    <name type="scientific">Amaricoccus solimangrovi</name>
    <dbReference type="NCBI Taxonomy" id="2589815"/>
    <lineage>
        <taxon>Bacteria</taxon>
        <taxon>Pseudomonadati</taxon>
        <taxon>Pseudomonadota</taxon>
        <taxon>Alphaproteobacteria</taxon>
        <taxon>Rhodobacterales</taxon>
        <taxon>Paracoccaceae</taxon>
        <taxon>Amaricoccus</taxon>
    </lineage>
</organism>
<sequence length="272" mass="30535">MPGAPIKQVVCINWGTKYGAPYVNRLYAGVARNITPPFSFTCFTDTEAGLRPEVRRFPLPPIDVAMPTGTKGIWPKARLWGAELGDLTGPVLFMDLDLVVTGNMDGFFTEGAPDDVILARNPSTPLEKLGQTSLFRFPVGKLLPLQERFRADPQGVADTYRFEQRFVTREAPGGISFWPSGWVRSFRNDCARPFPLNFFLPPRLPEGAKVVIFPGGLLPPHAIAGHWGRHYRPMTRMEHLRGVFGPDRPDPPLRYLRHFILPSDWVAKAWAE</sequence>
<keyword evidence="1" id="KW-0808">Transferase</keyword>
<name>A0A501WQZ2_9RHOB</name>
<gene>
    <name evidence="1" type="ORF">FJM51_07165</name>
</gene>
<proteinExistence type="predicted"/>
<evidence type="ECO:0000313" key="1">
    <source>
        <dbReference type="EMBL" id="TPE52193.1"/>
    </source>
</evidence>
<dbReference type="InterPro" id="IPR029044">
    <property type="entry name" value="Nucleotide-diphossugar_trans"/>
</dbReference>